<gene>
    <name evidence="1" type="ORF">UV8b_06693</name>
</gene>
<dbReference type="Proteomes" id="UP000027002">
    <property type="component" value="Chromosome 5"/>
</dbReference>
<dbReference type="EMBL" id="CP072757">
    <property type="protein sequence ID" value="QUC22452.1"/>
    <property type="molecule type" value="Genomic_DNA"/>
</dbReference>
<evidence type="ECO:0000313" key="2">
    <source>
        <dbReference type="Proteomes" id="UP000027002"/>
    </source>
</evidence>
<accession>A0A8E5HVX6</accession>
<name>A0A8E5HVX6_USTVR</name>
<dbReference type="AlphaFoldDB" id="A0A8E5HVX6"/>
<reference evidence="1" key="1">
    <citation type="submission" date="2020-03" db="EMBL/GenBank/DDBJ databases">
        <title>A mixture of massive structural variations and highly conserved coding sequences in Ustilaginoidea virens genome.</title>
        <authorList>
            <person name="Zhang K."/>
            <person name="Zhao Z."/>
            <person name="Zhang Z."/>
            <person name="Li Y."/>
            <person name="Hsiang T."/>
            <person name="Sun W."/>
        </authorList>
    </citation>
    <scope>NUCLEOTIDE SEQUENCE</scope>
    <source>
        <strain evidence="1">UV-8b</strain>
    </source>
</reference>
<protein>
    <submittedName>
        <fullName evidence="1">Uncharacterized protein</fullName>
    </submittedName>
</protein>
<evidence type="ECO:0000313" key="1">
    <source>
        <dbReference type="EMBL" id="QUC22452.1"/>
    </source>
</evidence>
<dbReference type="RefSeq" id="XP_043000125.1">
    <property type="nucleotide sequence ID" value="XM_043144190.1"/>
</dbReference>
<proteinExistence type="predicted"/>
<dbReference type="KEGG" id="uvi:66067470"/>
<sequence>MRRAQQNIPETRESLARLALFLWAASDPPPVAVLGRAPENRGIWDSCFCSASFQLARRLEGFARASSWDRMAYATLLACGNSEREKGFVKIWDAFGDGGWFRQVDGPEHTHPPGGFYTERGSIIPR</sequence>
<organism evidence="1 2">
    <name type="scientific">Ustilaginoidea virens</name>
    <name type="common">Rice false smut fungus</name>
    <name type="synonym">Villosiclava virens</name>
    <dbReference type="NCBI Taxonomy" id="1159556"/>
    <lineage>
        <taxon>Eukaryota</taxon>
        <taxon>Fungi</taxon>
        <taxon>Dikarya</taxon>
        <taxon>Ascomycota</taxon>
        <taxon>Pezizomycotina</taxon>
        <taxon>Sordariomycetes</taxon>
        <taxon>Hypocreomycetidae</taxon>
        <taxon>Hypocreales</taxon>
        <taxon>Clavicipitaceae</taxon>
        <taxon>Ustilaginoidea</taxon>
    </lineage>
</organism>
<keyword evidence="2" id="KW-1185">Reference proteome</keyword>
<dbReference type="GeneID" id="66067470"/>